<gene>
    <name evidence="2" type="ORF">GGD53_003220</name>
</gene>
<name>A0A7W6MI06_9HYPH</name>
<keyword evidence="1" id="KW-0812">Transmembrane</keyword>
<dbReference type="Gene3D" id="2.40.50.100">
    <property type="match status" value="1"/>
</dbReference>
<dbReference type="RefSeq" id="WP_184457503.1">
    <property type="nucleotide sequence ID" value="NZ_JACIFV010000010.1"/>
</dbReference>
<reference evidence="2 3" key="1">
    <citation type="submission" date="2020-08" db="EMBL/GenBank/DDBJ databases">
        <title>Genomic Encyclopedia of Type Strains, Phase IV (KMG-V): Genome sequencing to study the core and pangenomes of soil and plant-associated prokaryotes.</title>
        <authorList>
            <person name="Whitman W."/>
        </authorList>
    </citation>
    <scope>NUCLEOTIDE SEQUENCE [LARGE SCALE GENOMIC DNA]</scope>
    <source>
        <strain evidence="2 3">SEMIA 4074</strain>
    </source>
</reference>
<keyword evidence="1" id="KW-1133">Transmembrane helix</keyword>
<keyword evidence="1" id="KW-0472">Membrane</keyword>
<evidence type="ECO:0000256" key="1">
    <source>
        <dbReference type="SAM" id="Phobius"/>
    </source>
</evidence>
<proteinExistence type="predicted"/>
<feature type="transmembrane region" description="Helical" evidence="1">
    <location>
        <begin position="114"/>
        <end position="135"/>
    </location>
</feature>
<organism evidence="2 3">
    <name type="scientific">Rhizobium aethiopicum</name>
    <dbReference type="NCBI Taxonomy" id="1138170"/>
    <lineage>
        <taxon>Bacteria</taxon>
        <taxon>Pseudomonadati</taxon>
        <taxon>Pseudomonadota</taxon>
        <taxon>Alphaproteobacteria</taxon>
        <taxon>Hyphomicrobiales</taxon>
        <taxon>Rhizobiaceae</taxon>
        <taxon>Rhizobium/Agrobacterium group</taxon>
        <taxon>Rhizobium</taxon>
    </lineage>
</organism>
<evidence type="ECO:0000313" key="3">
    <source>
        <dbReference type="Proteomes" id="UP000524492"/>
    </source>
</evidence>
<dbReference type="Proteomes" id="UP000524492">
    <property type="component" value="Unassembled WGS sequence"/>
</dbReference>
<comment type="caution">
    <text evidence="2">The sequence shown here is derived from an EMBL/GenBank/DDBJ whole genome shotgun (WGS) entry which is preliminary data.</text>
</comment>
<evidence type="ECO:0000313" key="2">
    <source>
        <dbReference type="EMBL" id="MBB4193056.1"/>
    </source>
</evidence>
<evidence type="ECO:0008006" key="4">
    <source>
        <dbReference type="Google" id="ProtNLM"/>
    </source>
</evidence>
<protein>
    <recommendedName>
        <fullName evidence="4">HlyD family secretion protein</fullName>
    </recommendedName>
</protein>
<keyword evidence="3" id="KW-1185">Reference proteome</keyword>
<dbReference type="AlphaFoldDB" id="A0A7W6MI06"/>
<dbReference type="EMBL" id="JACIFV010000010">
    <property type="protein sequence ID" value="MBB4193056.1"/>
    <property type="molecule type" value="Genomic_DNA"/>
</dbReference>
<sequence length="331" mass="35391">MNASADITVEISGRTFSVLGLSSGGLIVPLAQELLGYSGTARVATAKGEMAWKGDVLVRAEQHGDKINLLLTGEREQYRRLVSVLGWYAGRNFSYADQFADRVPPDARSATTGLAGYARLAGFGIVSLVLIGLIFQLTSQRSMGAVSQVAYVAVPGKELGSHTAGQVVYVRDGGKVAKGEFFAALKTSRDFTKFLEASSVGEISAQAVSPQDYVRKGTPVVRLSDKDARPYVAAFVKLSDAVTALNAAEARIEFPQSGRVVSVPIDARDYVNSTRVLTDEDGKPLAEINLGIPDGLSVPVDEPVIVKFRRAVWTSPVISPRWLKSVSSLLS</sequence>
<accession>A0A7W6MI06</accession>